<dbReference type="EMBL" id="JZKH01000007">
    <property type="protein sequence ID" value="KJS62986.1"/>
    <property type="molecule type" value="Genomic_DNA"/>
</dbReference>
<comment type="caution">
    <text evidence="2">The sequence shown here is derived from an EMBL/GenBank/DDBJ whole genome shotgun (WGS) entry which is preliminary data.</text>
</comment>
<keyword evidence="1" id="KW-0812">Transmembrane</keyword>
<organism evidence="2 3">
    <name type="scientific">Streptomyces rubellomurinus (strain ATCC 31215)</name>
    <dbReference type="NCBI Taxonomy" id="359131"/>
    <lineage>
        <taxon>Bacteria</taxon>
        <taxon>Bacillati</taxon>
        <taxon>Actinomycetota</taxon>
        <taxon>Actinomycetes</taxon>
        <taxon>Kitasatosporales</taxon>
        <taxon>Streptomycetaceae</taxon>
        <taxon>Streptomyces</taxon>
    </lineage>
</organism>
<dbReference type="OrthoDB" id="4248203at2"/>
<evidence type="ECO:0000313" key="2">
    <source>
        <dbReference type="EMBL" id="KJS62986.1"/>
    </source>
</evidence>
<gene>
    <name evidence="2" type="ORF">VM95_05765</name>
</gene>
<reference evidence="2 3" key="1">
    <citation type="submission" date="2015-02" db="EMBL/GenBank/DDBJ databases">
        <authorList>
            <person name="Ju K.-S."/>
            <person name="Doroghazi J.R."/>
            <person name="Metcalf W."/>
        </authorList>
    </citation>
    <scope>NUCLEOTIDE SEQUENCE [LARGE SCALE GENOMIC DNA]</scope>
    <source>
        <strain evidence="2 3">ATCC 31215</strain>
    </source>
</reference>
<dbReference type="Proteomes" id="UP000033699">
    <property type="component" value="Unassembled WGS sequence"/>
</dbReference>
<protein>
    <submittedName>
        <fullName evidence="2">Uncharacterized protein</fullName>
    </submittedName>
</protein>
<feature type="transmembrane region" description="Helical" evidence="1">
    <location>
        <begin position="15"/>
        <end position="35"/>
    </location>
</feature>
<proteinExistence type="predicted"/>
<evidence type="ECO:0000256" key="1">
    <source>
        <dbReference type="SAM" id="Phobius"/>
    </source>
</evidence>
<sequence>MTPGGSGHRRWTRRFLVAFQALCVLVVAGCVWWGVAAFLRAGDPRETGTDRAERLAGLHHEQHPGKGRYYVPADTVLSTTPDGVPVAYLHYGVRDTGDNNLDDFLRTYDLPSTGTPAPLPEDLRAALPGDEPTEGVLLPEERPGRQVFMVLRPPARKTADGVAGDIYVRATG</sequence>
<keyword evidence="1" id="KW-0472">Membrane</keyword>
<dbReference type="PATRIC" id="fig|359131.3.peg.6239"/>
<evidence type="ECO:0000313" key="3">
    <source>
        <dbReference type="Proteomes" id="UP000033699"/>
    </source>
</evidence>
<name>A0A0F2TKG7_STRR3</name>
<dbReference type="AlphaFoldDB" id="A0A0F2TKG7"/>
<dbReference type="RefSeq" id="WP_045692940.1">
    <property type="nucleotide sequence ID" value="NZ_JZKH01000007.1"/>
</dbReference>
<keyword evidence="3" id="KW-1185">Reference proteome</keyword>
<accession>A0A0F2TKG7</accession>
<keyword evidence="1" id="KW-1133">Transmembrane helix</keyword>